<dbReference type="AlphaFoldDB" id="V8GBC2"/>
<feature type="transmembrane region" description="Helical" evidence="8">
    <location>
        <begin position="193"/>
        <end position="210"/>
    </location>
</feature>
<keyword evidence="5 8" id="KW-0812">Transmembrane</keyword>
<feature type="transmembrane region" description="Helical" evidence="8">
    <location>
        <begin position="36"/>
        <end position="58"/>
    </location>
</feature>
<keyword evidence="3" id="KW-0813">Transport</keyword>
<keyword evidence="6 8" id="KW-1133">Transmembrane helix</keyword>
<dbReference type="Pfam" id="PF03547">
    <property type="entry name" value="Mem_trans"/>
    <property type="match status" value="1"/>
</dbReference>
<evidence type="ECO:0000256" key="7">
    <source>
        <dbReference type="ARBA" id="ARBA00023136"/>
    </source>
</evidence>
<evidence type="ECO:0000256" key="4">
    <source>
        <dbReference type="ARBA" id="ARBA00022475"/>
    </source>
</evidence>
<dbReference type="InterPro" id="IPR004776">
    <property type="entry name" value="Mem_transp_PIN-like"/>
</dbReference>
<comment type="subcellular location">
    <subcellularLocation>
        <location evidence="1">Cell membrane</location>
        <topology evidence="1">Multi-pass membrane protein</topology>
    </subcellularLocation>
</comment>
<evidence type="ECO:0000256" key="5">
    <source>
        <dbReference type="ARBA" id="ARBA00022692"/>
    </source>
</evidence>
<comment type="caution">
    <text evidence="9">The sequence shown here is derived from an EMBL/GenBank/DDBJ whole genome shotgun (WGS) entry which is preliminary data.</text>
</comment>
<feature type="transmembrane region" description="Helical" evidence="8">
    <location>
        <begin position="274"/>
        <end position="295"/>
    </location>
</feature>
<protein>
    <submittedName>
        <fullName evidence="9">Membrane protein</fullName>
    </submittedName>
</protein>
<evidence type="ECO:0000256" key="1">
    <source>
        <dbReference type="ARBA" id="ARBA00004651"/>
    </source>
</evidence>
<dbReference type="RefSeq" id="WP_023948828.1">
    <property type="nucleotide sequence ID" value="NZ_AYSV01000004.1"/>
</dbReference>
<sequence length="304" mass="32679">MELAYLILPDCILVTIGWLLKNKFKFTAEFFTGLEKLVYFVLFPALMIRSLTMAPISFAKASNFLIICLLLAFTGLFFSYLLKKYLRVDPKSIASSGQCAYRFNTYIGLSLAPAIAGSDSAAVMAILIGFSVPIVNVIAVNSMAKHQGNNPLIEVLKNPLVLSTIFGLMLNFSGITIPAPLNATLAKLSQSTVPLGLICVGAALILQTGTQQFSLISWLVGIRLLIMPIVAIILAFIFGLNSISSQTLILFAALPTASAAYILAVRMGGDGRTVASIISIGTVISVLTLPLWIFISQQLFPIVP</sequence>
<dbReference type="GO" id="GO:0055085">
    <property type="term" value="P:transmembrane transport"/>
    <property type="evidence" value="ECO:0007669"/>
    <property type="project" value="InterPro"/>
</dbReference>
<reference evidence="9 10" key="1">
    <citation type="submission" date="2013-11" db="EMBL/GenBank/DDBJ databases">
        <title>Genomic analysis of Pelistega sp. HM-7.</title>
        <authorList>
            <person name="Kumbhare S.V."/>
            <person name="Shetty S.A."/>
            <person name="Sharma O."/>
            <person name="Dhotre D.P."/>
        </authorList>
    </citation>
    <scope>NUCLEOTIDE SEQUENCE [LARGE SCALE GENOMIC DNA]</scope>
    <source>
        <strain evidence="9 10">HM-7</strain>
    </source>
</reference>
<keyword evidence="7 8" id="KW-0472">Membrane</keyword>
<proteinExistence type="inferred from homology"/>
<dbReference type="InterPro" id="IPR038770">
    <property type="entry name" value="Na+/solute_symporter_sf"/>
</dbReference>
<dbReference type="Proteomes" id="UP000018766">
    <property type="component" value="Unassembled WGS sequence"/>
</dbReference>
<feature type="transmembrane region" description="Helical" evidence="8">
    <location>
        <begin position="64"/>
        <end position="82"/>
    </location>
</feature>
<evidence type="ECO:0000313" key="9">
    <source>
        <dbReference type="EMBL" id="ETD73042.1"/>
    </source>
</evidence>
<organism evidence="9 10">
    <name type="scientific">Pelistega indica</name>
    <dbReference type="NCBI Taxonomy" id="1414851"/>
    <lineage>
        <taxon>Bacteria</taxon>
        <taxon>Pseudomonadati</taxon>
        <taxon>Pseudomonadota</taxon>
        <taxon>Betaproteobacteria</taxon>
        <taxon>Burkholderiales</taxon>
        <taxon>Alcaligenaceae</taxon>
        <taxon>Pelistega</taxon>
    </lineage>
</organism>
<name>V8GBC2_9BURK</name>
<evidence type="ECO:0000256" key="2">
    <source>
        <dbReference type="ARBA" id="ARBA00010145"/>
    </source>
</evidence>
<gene>
    <name evidence="9" type="ORF">V757_00585</name>
</gene>
<keyword evidence="10" id="KW-1185">Reference proteome</keyword>
<feature type="transmembrane region" description="Helical" evidence="8">
    <location>
        <begin position="160"/>
        <end position="181"/>
    </location>
</feature>
<feature type="transmembrane region" description="Helical" evidence="8">
    <location>
        <begin position="121"/>
        <end position="140"/>
    </location>
</feature>
<feature type="transmembrane region" description="Helical" evidence="8">
    <location>
        <begin position="247"/>
        <end position="268"/>
    </location>
</feature>
<dbReference type="PANTHER" id="PTHR36838:SF4">
    <property type="entry name" value="AUXIN EFFLUX CARRIER FAMILY PROTEIN"/>
    <property type="match status" value="1"/>
</dbReference>
<accession>V8GBC2</accession>
<feature type="transmembrane region" description="Helical" evidence="8">
    <location>
        <begin position="216"/>
        <end position="240"/>
    </location>
</feature>
<dbReference type="EMBL" id="AYSV01000004">
    <property type="protein sequence ID" value="ETD73042.1"/>
    <property type="molecule type" value="Genomic_DNA"/>
</dbReference>
<keyword evidence="4" id="KW-1003">Cell membrane</keyword>
<dbReference type="PANTHER" id="PTHR36838">
    <property type="entry name" value="AUXIN EFFLUX CARRIER FAMILY PROTEIN"/>
    <property type="match status" value="1"/>
</dbReference>
<dbReference type="Gene3D" id="1.20.1530.20">
    <property type="match status" value="2"/>
</dbReference>
<dbReference type="GO" id="GO:0005886">
    <property type="term" value="C:plasma membrane"/>
    <property type="evidence" value="ECO:0007669"/>
    <property type="project" value="UniProtKB-SubCell"/>
</dbReference>
<evidence type="ECO:0000313" key="10">
    <source>
        <dbReference type="Proteomes" id="UP000018766"/>
    </source>
</evidence>
<dbReference type="PATRIC" id="fig|1414851.3.peg.129"/>
<comment type="similarity">
    <text evidence="2">Belongs to the auxin efflux carrier (TC 2.A.69) family.</text>
</comment>
<evidence type="ECO:0000256" key="6">
    <source>
        <dbReference type="ARBA" id="ARBA00022989"/>
    </source>
</evidence>
<evidence type="ECO:0000256" key="3">
    <source>
        <dbReference type="ARBA" id="ARBA00022448"/>
    </source>
</evidence>
<evidence type="ECO:0000256" key="8">
    <source>
        <dbReference type="SAM" id="Phobius"/>
    </source>
</evidence>
<dbReference type="OrthoDB" id="9805563at2"/>